<dbReference type="Gene3D" id="3.30.559.30">
    <property type="entry name" value="Nonribosomal peptide synthetase, condensation domain"/>
    <property type="match status" value="1"/>
</dbReference>
<dbReference type="InterPro" id="IPR029063">
    <property type="entry name" value="SAM-dependent_MTases_sf"/>
</dbReference>
<dbReference type="Pfam" id="PF08241">
    <property type="entry name" value="Methyltransf_11"/>
    <property type="match status" value="1"/>
</dbReference>
<dbReference type="Proteomes" id="UP001596105">
    <property type="component" value="Unassembled WGS sequence"/>
</dbReference>
<dbReference type="Gene3D" id="3.40.50.12780">
    <property type="entry name" value="N-terminal domain of ligase-like"/>
    <property type="match status" value="2"/>
</dbReference>
<dbReference type="EMBL" id="JBHSMH010000023">
    <property type="protein sequence ID" value="MFC5469001.1"/>
    <property type="molecule type" value="Genomic_DNA"/>
</dbReference>
<dbReference type="InterPro" id="IPR000873">
    <property type="entry name" value="AMP-dep_synth/lig_dom"/>
</dbReference>
<dbReference type="Pfam" id="PF00668">
    <property type="entry name" value="Condensation"/>
    <property type="match status" value="1"/>
</dbReference>
<dbReference type="PANTHER" id="PTHR45527">
    <property type="entry name" value="NONRIBOSOMAL PEPTIDE SYNTHETASE"/>
    <property type="match status" value="1"/>
</dbReference>
<keyword evidence="2" id="KW-0436">Ligase</keyword>
<dbReference type="CDD" id="cd02440">
    <property type="entry name" value="AdoMet_MTases"/>
    <property type="match status" value="1"/>
</dbReference>
<evidence type="ECO:0000256" key="1">
    <source>
        <dbReference type="ARBA" id="ARBA00004924"/>
    </source>
</evidence>
<comment type="pathway">
    <text evidence="1">Siderophore biosynthesis.</text>
</comment>
<name>A0ABW0LUK6_9BACL</name>
<dbReference type="InterPro" id="IPR013216">
    <property type="entry name" value="Methyltransf_11"/>
</dbReference>
<dbReference type="SUPFAM" id="SSF52777">
    <property type="entry name" value="CoA-dependent acyltransferases"/>
    <property type="match status" value="1"/>
</dbReference>
<dbReference type="Pfam" id="PF00550">
    <property type="entry name" value="PP-binding"/>
    <property type="match status" value="1"/>
</dbReference>
<proteinExistence type="predicted"/>
<dbReference type="RefSeq" id="WP_209749164.1">
    <property type="nucleotide sequence ID" value="NZ_JBHSMH010000023.1"/>
</dbReference>
<dbReference type="SUPFAM" id="SSF56801">
    <property type="entry name" value="Acetyl-CoA synthetase-like"/>
    <property type="match status" value="1"/>
</dbReference>
<dbReference type="Gene3D" id="3.40.50.150">
    <property type="entry name" value="Vaccinia Virus protein VP39"/>
    <property type="match status" value="1"/>
</dbReference>
<protein>
    <submittedName>
        <fullName evidence="4">AMP-binding protein</fullName>
    </submittedName>
</protein>
<feature type="domain" description="Carrier" evidence="3">
    <location>
        <begin position="1055"/>
        <end position="1129"/>
    </location>
</feature>
<dbReference type="Gene3D" id="1.10.1200.10">
    <property type="entry name" value="ACP-like"/>
    <property type="match status" value="1"/>
</dbReference>
<gene>
    <name evidence="4" type="ORF">ACFPPD_09725</name>
</gene>
<dbReference type="PROSITE" id="PS00455">
    <property type="entry name" value="AMP_BINDING"/>
    <property type="match status" value="1"/>
</dbReference>
<comment type="caution">
    <text evidence="4">The sequence shown here is derived from an EMBL/GenBank/DDBJ whole genome shotgun (WGS) entry which is preliminary data.</text>
</comment>
<dbReference type="PROSITE" id="PS50075">
    <property type="entry name" value="CARRIER"/>
    <property type="match status" value="1"/>
</dbReference>
<dbReference type="Gene3D" id="3.30.300.30">
    <property type="match status" value="1"/>
</dbReference>
<evidence type="ECO:0000313" key="5">
    <source>
        <dbReference type="Proteomes" id="UP001596105"/>
    </source>
</evidence>
<dbReference type="SUPFAM" id="SSF53335">
    <property type="entry name" value="S-adenosyl-L-methionine-dependent methyltransferases"/>
    <property type="match status" value="1"/>
</dbReference>
<dbReference type="PIRSF" id="PIRSF001617">
    <property type="entry name" value="Alpha-AR"/>
    <property type="match status" value="1"/>
</dbReference>
<dbReference type="InterPro" id="IPR036736">
    <property type="entry name" value="ACP-like_sf"/>
</dbReference>
<dbReference type="Pfam" id="PF00501">
    <property type="entry name" value="AMP-binding"/>
    <property type="match status" value="2"/>
</dbReference>
<dbReference type="InterPro" id="IPR001242">
    <property type="entry name" value="Condensation_dom"/>
</dbReference>
<sequence>MSLDALEIQKILSSGKLDKERRFWSELLEGERELTRLPEDRRLSGAESAALREWHTEFGPDLSGKIKALAGASDIAAFLVLLSGVLLVARKYAHAPEALIVTPVFDADERNALVNRLLVVPFAPNPDASYREFLNELKDRLADILDNQNYPFSQLARDRGWGSADDASEFQIPLAVGYDRIHSVQAPEEMNAEFMFWFAEREGEWFLQIRCDTRRYSDGFAQAVASHYLRALERLLTDPDAPLSSLEMLDSSERDAVVRGFNDTDGPFPRDLTLHRLFADQAARTPDAVAALFKDETIGYRELDERSNQLARTLRSTGVRPEDRVVLLCRRSFDMIVGVLGILKAGGAYVPIDTSWPKRRVQTVLEQVGAAHIVTQRDVFAPMADLLWRTNSLEHVVLMDESGPEPATAHPDRESVVRMFDDLAAKAIDRVSSGGFISSYTGIFFTEEEVDEYRDRVIELALPYAGEGKAALEIGCGSGIVLFELAGRFERYTGLDPSTATQERNLRKIEGDGLAERVRLVTGFADEISGMADGSYDAVLLPSTIQFFPDYFYLENVLREAVRLLRPGGALIVADVPDEAEKEEFRSSLEEFRRNHGAFYKTRVQLDQHLYCHEDFFTGFAGQFPGLRVEIRKRTRGFKNELRFRYDVVITKPEEPNAEPAARLINFYSKQRLNEEDSGGLPAAGDPSDTAYVIFTSGSTGTPKGVVVPHRPVVNVIDWVNGTYGVNARDRLFFVTSLCFDLSVYDVFGMFAAGGAIDIVPEEDVRRPETWPERMAASGITIWDSAPAALAQSIPFFEKHGGARAPLRLCLLSGDWIPLPLPDQLRHLFPGSRVAALGGATEACIWSNSYEVGQIDPQWLSIPYGKPIRGAKYYILDPDRKPCPIGARGELFIGGECLASGYHAEQLTKERFLPDPFAADRAARMYRTGDLAKWMPDGNIEFLGRVDHQVKIRGYRIELGEIQAKLLRHPDIAQGVVLDCKDGSGQKALCAYYAAPAELPVRELRDYLGADLPGYMIPSYFVRMEAIPVTANGKVDRAALPDPLSQVRSDEAYEPPASDIEAELVEMWKQLLEIEVVGVNDNFFELGGHSLLAVKLEIEMEQRGLVISPEDFQQCYTIRDLSRFTTRASDADAAS</sequence>
<keyword evidence="5" id="KW-1185">Reference proteome</keyword>
<reference evidence="5" key="1">
    <citation type="journal article" date="2019" name="Int. J. Syst. Evol. Microbiol.">
        <title>The Global Catalogue of Microorganisms (GCM) 10K type strain sequencing project: providing services to taxonomists for standard genome sequencing and annotation.</title>
        <authorList>
            <consortium name="The Broad Institute Genomics Platform"/>
            <consortium name="The Broad Institute Genome Sequencing Center for Infectious Disease"/>
            <person name="Wu L."/>
            <person name="Ma J."/>
        </authorList>
    </citation>
    <scope>NUCLEOTIDE SEQUENCE [LARGE SCALE GENOMIC DNA]</scope>
    <source>
        <strain evidence="5">CCUG 57113</strain>
    </source>
</reference>
<dbReference type="SUPFAM" id="SSF47336">
    <property type="entry name" value="ACP-like"/>
    <property type="match status" value="1"/>
</dbReference>
<dbReference type="InterPro" id="IPR045851">
    <property type="entry name" value="AMP-bd_C_sf"/>
</dbReference>
<dbReference type="InterPro" id="IPR025110">
    <property type="entry name" value="AMP-bd_C"/>
</dbReference>
<dbReference type="Pfam" id="PF13193">
    <property type="entry name" value="AMP-binding_C"/>
    <property type="match status" value="1"/>
</dbReference>
<dbReference type="InterPro" id="IPR042099">
    <property type="entry name" value="ANL_N_sf"/>
</dbReference>
<dbReference type="PANTHER" id="PTHR45527:SF10">
    <property type="entry name" value="PYOCHELIN SYNTHASE PCHF"/>
    <property type="match status" value="1"/>
</dbReference>
<dbReference type="InterPro" id="IPR009081">
    <property type="entry name" value="PP-bd_ACP"/>
</dbReference>
<evidence type="ECO:0000259" key="3">
    <source>
        <dbReference type="PROSITE" id="PS50075"/>
    </source>
</evidence>
<evidence type="ECO:0000313" key="4">
    <source>
        <dbReference type="EMBL" id="MFC5469001.1"/>
    </source>
</evidence>
<accession>A0ABW0LUK6</accession>
<evidence type="ECO:0000256" key="2">
    <source>
        <dbReference type="ARBA" id="ARBA00022598"/>
    </source>
</evidence>
<organism evidence="4 5">
    <name type="scientific">Cohnella suwonensis</name>
    <dbReference type="NCBI Taxonomy" id="696072"/>
    <lineage>
        <taxon>Bacteria</taxon>
        <taxon>Bacillati</taxon>
        <taxon>Bacillota</taxon>
        <taxon>Bacilli</taxon>
        <taxon>Bacillales</taxon>
        <taxon>Paenibacillaceae</taxon>
        <taxon>Cohnella</taxon>
    </lineage>
</organism>
<dbReference type="InterPro" id="IPR020845">
    <property type="entry name" value="AMP-binding_CS"/>
</dbReference>